<keyword evidence="6" id="KW-0732">Signal</keyword>
<feature type="compositionally biased region" description="Basic and acidic residues" evidence="5">
    <location>
        <begin position="471"/>
        <end position="480"/>
    </location>
</feature>
<dbReference type="InterPro" id="IPR050738">
    <property type="entry name" value="Sulfatase"/>
</dbReference>
<dbReference type="Proteomes" id="UP000004358">
    <property type="component" value="Unassembled WGS sequence"/>
</dbReference>
<dbReference type="Gene3D" id="3.40.720.10">
    <property type="entry name" value="Alkaline Phosphatase, subunit A"/>
    <property type="match status" value="1"/>
</dbReference>
<evidence type="ECO:0000256" key="4">
    <source>
        <dbReference type="ARBA" id="ARBA00022837"/>
    </source>
</evidence>
<dbReference type="InterPro" id="IPR024607">
    <property type="entry name" value="Sulfatase_CS"/>
</dbReference>
<dbReference type="eggNOG" id="COG3119">
    <property type="taxonomic scope" value="Bacteria"/>
</dbReference>
<keyword evidence="3" id="KW-0378">Hydrolase</keyword>
<dbReference type="SUPFAM" id="SSF53649">
    <property type="entry name" value="Alkaline phosphatase-like"/>
    <property type="match status" value="1"/>
</dbReference>
<feature type="signal peptide" evidence="6">
    <location>
        <begin position="1"/>
        <end position="26"/>
    </location>
</feature>
<keyword evidence="2" id="KW-0479">Metal-binding</keyword>
<comment type="caution">
    <text evidence="8">The sequence shown here is derived from an EMBL/GenBank/DDBJ whole genome shotgun (WGS) entry which is preliminary data.</text>
</comment>
<keyword evidence="4" id="KW-0106">Calcium</keyword>
<organism evidence="8 9">
    <name type="scientific">Blastopirellula marina DSM 3645</name>
    <dbReference type="NCBI Taxonomy" id="314230"/>
    <lineage>
        <taxon>Bacteria</taxon>
        <taxon>Pseudomonadati</taxon>
        <taxon>Planctomycetota</taxon>
        <taxon>Planctomycetia</taxon>
        <taxon>Pirellulales</taxon>
        <taxon>Pirellulaceae</taxon>
        <taxon>Blastopirellula</taxon>
    </lineage>
</organism>
<feature type="chain" id="PRO_5002665342" evidence="6">
    <location>
        <begin position="27"/>
        <end position="491"/>
    </location>
</feature>
<dbReference type="GO" id="GO:0004065">
    <property type="term" value="F:arylsulfatase activity"/>
    <property type="evidence" value="ECO:0007669"/>
    <property type="project" value="TreeGrafter"/>
</dbReference>
<dbReference type="STRING" id="314230.DSM3645_13098"/>
<evidence type="ECO:0000256" key="6">
    <source>
        <dbReference type="SAM" id="SignalP"/>
    </source>
</evidence>
<evidence type="ECO:0000259" key="7">
    <source>
        <dbReference type="Pfam" id="PF00884"/>
    </source>
</evidence>
<sequence length="491" mass="54087">MISQPTLGSRSRNIVFPALLVAGAFACFCDAAQSADAKPPNIVLFFVDNLGTGDIGCYGSTLHRTPHIDRLAAEGAKFTSFYVASGVCTPSRAALMTGCYPLRVDMHKSGEGVAVLRPLDTKGLNPKETTMAEVLHSVGYATGIFGKWHLGDQPEFLPTQQGFDTFFGIPYSDDMTKDLRPQLWPELPLMRDEQVIEAPVDRDLLVKRCTEEAIAFIEQNQERPFFVYIPHTMPGSTKRPFSSPAFQGKSKNGPYGDSVEELDWSTGQVMETLKRLDLDEQTLVIWTSDNGAPHRNPPQGSNLPYQGDGYNTSEGAMRMPCVMRWPGKISAGQINDALCTTMDLLPTFGKLAGATMSKTEIDGHEISRILLGESDTASPWDDKGFAFYYMDQLQAIRAGRWKLYLPLDPKTGLRLPPAASKEGNVALYDVRNDVHEDQEVSAEHPDVVAHLTDLAQQIRREIGDVRQVGTGRREAGKVKDPQPLVLDKSVP</sequence>
<dbReference type="CDD" id="cd16026">
    <property type="entry name" value="GALNS_like"/>
    <property type="match status" value="1"/>
</dbReference>
<gene>
    <name evidence="8" type="ORF">DSM3645_13098</name>
</gene>
<evidence type="ECO:0000313" key="8">
    <source>
        <dbReference type="EMBL" id="EAQ77180.1"/>
    </source>
</evidence>
<dbReference type="Pfam" id="PF00884">
    <property type="entry name" value="Sulfatase"/>
    <property type="match status" value="1"/>
</dbReference>
<dbReference type="PANTHER" id="PTHR42693">
    <property type="entry name" value="ARYLSULFATASE FAMILY MEMBER"/>
    <property type="match status" value="1"/>
</dbReference>
<evidence type="ECO:0000256" key="5">
    <source>
        <dbReference type="SAM" id="MobiDB-lite"/>
    </source>
</evidence>
<feature type="domain" description="Sulfatase N-terminal" evidence="7">
    <location>
        <begin position="40"/>
        <end position="354"/>
    </location>
</feature>
<comment type="similarity">
    <text evidence="1">Belongs to the sulfatase family.</text>
</comment>
<dbReference type="RefSeq" id="WP_002650518.1">
    <property type="nucleotide sequence ID" value="NZ_CH672376.1"/>
</dbReference>
<reference evidence="8 9" key="1">
    <citation type="submission" date="2006-02" db="EMBL/GenBank/DDBJ databases">
        <authorList>
            <person name="Amann R."/>
            <person name="Ferriera S."/>
            <person name="Johnson J."/>
            <person name="Kravitz S."/>
            <person name="Halpern A."/>
            <person name="Remington K."/>
            <person name="Beeson K."/>
            <person name="Tran B."/>
            <person name="Rogers Y.-H."/>
            <person name="Friedman R."/>
            <person name="Venter J.C."/>
        </authorList>
    </citation>
    <scope>NUCLEOTIDE SEQUENCE [LARGE SCALE GENOMIC DNA]</scope>
    <source>
        <strain evidence="8 9">DSM 3645</strain>
    </source>
</reference>
<dbReference type="InterPro" id="IPR017850">
    <property type="entry name" value="Alkaline_phosphatase_core_sf"/>
</dbReference>
<evidence type="ECO:0000256" key="1">
    <source>
        <dbReference type="ARBA" id="ARBA00008779"/>
    </source>
</evidence>
<dbReference type="AlphaFoldDB" id="A4A218"/>
<dbReference type="PANTHER" id="PTHR42693:SF53">
    <property type="entry name" value="ENDO-4-O-SULFATASE"/>
    <property type="match status" value="1"/>
</dbReference>
<feature type="region of interest" description="Disordered" evidence="5">
    <location>
        <begin position="469"/>
        <end position="491"/>
    </location>
</feature>
<dbReference type="GO" id="GO:0046872">
    <property type="term" value="F:metal ion binding"/>
    <property type="evidence" value="ECO:0007669"/>
    <property type="project" value="UniProtKB-KW"/>
</dbReference>
<name>A4A218_9BACT</name>
<dbReference type="Gene3D" id="3.30.1120.10">
    <property type="match status" value="1"/>
</dbReference>
<dbReference type="PROSITE" id="PS00523">
    <property type="entry name" value="SULFATASE_1"/>
    <property type="match status" value="1"/>
</dbReference>
<proteinExistence type="inferred from homology"/>
<dbReference type="EMBL" id="AANZ01000040">
    <property type="protein sequence ID" value="EAQ77180.1"/>
    <property type="molecule type" value="Genomic_DNA"/>
</dbReference>
<protein>
    <submittedName>
        <fullName evidence="8">Arylsulfatase A</fullName>
    </submittedName>
</protein>
<evidence type="ECO:0000256" key="2">
    <source>
        <dbReference type="ARBA" id="ARBA00022723"/>
    </source>
</evidence>
<evidence type="ECO:0000313" key="9">
    <source>
        <dbReference type="Proteomes" id="UP000004358"/>
    </source>
</evidence>
<dbReference type="InterPro" id="IPR000917">
    <property type="entry name" value="Sulfatase_N"/>
</dbReference>
<dbReference type="HOGENOM" id="CLU_006332_10_4_0"/>
<evidence type="ECO:0000256" key="3">
    <source>
        <dbReference type="ARBA" id="ARBA00022801"/>
    </source>
</evidence>
<accession>A4A218</accession>